<organism evidence="8 9">
    <name type="scientific">Symbiodinium microadriaticum</name>
    <name type="common">Dinoflagellate</name>
    <name type="synonym">Zooxanthella microadriatica</name>
    <dbReference type="NCBI Taxonomy" id="2951"/>
    <lineage>
        <taxon>Eukaryota</taxon>
        <taxon>Sar</taxon>
        <taxon>Alveolata</taxon>
        <taxon>Dinophyceae</taxon>
        <taxon>Suessiales</taxon>
        <taxon>Symbiodiniaceae</taxon>
        <taxon>Symbiodinium</taxon>
    </lineage>
</organism>
<dbReference type="PROSITE" id="PS50994">
    <property type="entry name" value="INTEGRASE"/>
    <property type="match status" value="1"/>
</dbReference>
<feature type="compositionally biased region" description="Acidic residues" evidence="3">
    <location>
        <begin position="2137"/>
        <end position="2146"/>
    </location>
</feature>
<comment type="caution">
    <text evidence="8">The sequence shown here is derived from an EMBL/GenBank/DDBJ whole genome shotgun (WGS) entry which is preliminary data.</text>
</comment>
<feature type="transmembrane region" description="Helical" evidence="4">
    <location>
        <begin position="3474"/>
        <end position="3492"/>
    </location>
</feature>
<evidence type="ECO:0000259" key="7">
    <source>
        <dbReference type="PROSITE" id="PS50994"/>
    </source>
</evidence>
<accession>A0A1Q9ECU6</accession>
<name>A0A1Q9ECU6_SYMMI</name>
<feature type="compositionally biased region" description="Polar residues" evidence="3">
    <location>
        <begin position="1427"/>
        <end position="1441"/>
    </location>
</feature>
<dbReference type="InterPro" id="IPR000571">
    <property type="entry name" value="Znf_CCCH"/>
</dbReference>
<dbReference type="PANTHER" id="PTHR11319">
    <property type="entry name" value="G PROTEIN-COUPLED RECEPTOR-RELATED"/>
    <property type="match status" value="1"/>
</dbReference>
<evidence type="ECO:0000256" key="1">
    <source>
        <dbReference type="PROSITE-ProRule" id="PRU00723"/>
    </source>
</evidence>
<dbReference type="InterPro" id="IPR012337">
    <property type="entry name" value="RNaseH-like_sf"/>
</dbReference>
<feature type="region of interest" description="Disordered" evidence="3">
    <location>
        <begin position="2110"/>
        <end position="2165"/>
    </location>
</feature>
<evidence type="ECO:0000313" key="9">
    <source>
        <dbReference type="Proteomes" id="UP000186817"/>
    </source>
</evidence>
<keyword evidence="4" id="KW-0472">Membrane</keyword>
<feature type="signal peptide" evidence="5">
    <location>
        <begin position="1"/>
        <end position="17"/>
    </location>
</feature>
<dbReference type="InterPro" id="IPR013103">
    <property type="entry name" value="RVT_2"/>
</dbReference>
<feature type="transmembrane region" description="Helical" evidence="4">
    <location>
        <begin position="3549"/>
        <end position="3568"/>
    </location>
</feature>
<keyword evidence="4" id="KW-0812">Transmembrane</keyword>
<dbReference type="EMBL" id="LSRX01000190">
    <property type="protein sequence ID" value="OLQ05254.1"/>
    <property type="molecule type" value="Genomic_DNA"/>
</dbReference>
<keyword evidence="4" id="KW-1133">Transmembrane helix</keyword>
<evidence type="ECO:0000313" key="8">
    <source>
        <dbReference type="EMBL" id="OLQ05254.1"/>
    </source>
</evidence>
<feature type="domain" description="Integrase catalytic" evidence="7">
    <location>
        <begin position="2140"/>
        <end position="2321"/>
    </location>
</feature>
<feature type="region of interest" description="Disordered" evidence="3">
    <location>
        <begin position="1335"/>
        <end position="1362"/>
    </location>
</feature>
<reference evidence="8 9" key="1">
    <citation type="submission" date="2016-02" db="EMBL/GenBank/DDBJ databases">
        <title>Genome analysis of coral dinoflagellate symbionts highlights evolutionary adaptations to a symbiotic lifestyle.</title>
        <authorList>
            <person name="Aranda M."/>
            <person name="Li Y."/>
            <person name="Liew Y.J."/>
            <person name="Baumgarten S."/>
            <person name="Simakov O."/>
            <person name="Wilson M."/>
            <person name="Piel J."/>
            <person name="Ashoor H."/>
            <person name="Bougouffa S."/>
            <person name="Bajic V.B."/>
            <person name="Ryu T."/>
            <person name="Ravasi T."/>
            <person name="Bayer T."/>
            <person name="Micklem G."/>
            <person name="Kim H."/>
            <person name="Bhak J."/>
            <person name="Lajeunesse T.C."/>
            <person name="Voolstra C.R."/>
        </authorList>
    </citation>
    <scope>NUCLEOTIDE SEQUENCE [LARGE SCALE GENOMIC DNA]</scope>
    <source>
        <strain evidence="8 9">CCMP2467</strain>
    </source>
</reference>
<dbReference type="SUPFAM" id="SSF53098">
    <property type="entry name" value="Ribonuclease H-like"/>
    <property type="match status" value="1"/>
</dbReference>
<sequence length="3733" mass="412605">MRRCAWLGLLLGPLSSALRVPSYEEEFPSDCTAVTRQINVTRVCHLIALPGTEIRLHEQIFFQVDATFSGSWTFIGVDHVGAQGRCLDVEGEARFLNATAHFTNCGGPSTEDGGGLYAEKSLLVQESQLEFRECEAIVGGSIFVQRGLYLSKSHLSVLDSKAEEFGGGIHVARFDVDDRSAAAFRNCVAGRGGGGGILVYNGTMISDGHISLTHCVSTEGGGIALLGSRAHLLQRQGSIEVRQSRSRSAQGGCIHVDNNFEQLADGVVILDGCATAMGTGGGLSTHELNQHGTLQITNATALDGGAIFVEKTARITGRIMTRNTTANAYGGSIRAEMMLLLSGELRIRDSRTHYGGGALHLTSMKVAGGVVDIQNSSAVESGGAIYVALLFTQSGGRVIIQDAGARWGGAIRSFWFGQKAGSITIRRCYSEVPDLAAGMGGGLNLLGGLFQGREGVMHFEDVWTTRNGGAIASIFIVSRGNITFKDVYARDEGGAVFLHKYQTRDYLALGESRHVFQNCKASLGGAIHAAGAVRMKGHVEFRDVMATTVRGGAAVSSHLMSVDRPVTIINASVPDGGVFCMQRAFRASMMTFINATAPQIQCASRLRIIDVSVTGTTASLMAPQRKIQRLTCDNGLEGYLDRMETGCHRCRPGFFQLQGGPEIRNDNQVTGHNCIQAPMGSEQIDQILQIRPGFMVARSNLSTSLRCPNVMACPGGQLMADQGVRDMCEHGYEGRGCVNCQKSSHGRVTNNPFACAACAQRPFRKVFQWTWFILQNSGIFAISASGLGQLLGYLCPMEFQLQKSDGLRRTWWKWSPFEDADTWCGNKNYVDETASGSSKWRGYSWNTGLTRTVDMKLFLWIMTVGCLYLREYLKGVGLWSSHLAKGYLKLIHLVFEKDWEYLRGIGLLDSSTVLVYLRLIHLVFEKDLEYLRGIGLLDSSTVLVYLRLIHLVFEKDLEYLRGISRISRRIPKRWVGPLRHGVKVEFGRCLKNPVVVVRQQRVSLGRGVFPFEVKAMTYGDYGFERPPGLEARTDGPIPELPRDPVPVGDDGRRHETGGPAGGSTGPSAMDVLITGMGQLQQVLLRKNDIVDLEPKAVSELVKLPEYTAETGAIDFQDYLYLAEQQIGTLASGAGDWWSRTLSVAQQAYAEYQTLSPVRRLNVVPHLTEDLRDDKYKKLERKVAALVLASLPKGVRDDLVAYRVQGVHHILYRLMVIFQPGGAQDRAQLLKQLDVTESAQGPAEATTALRRWYRLLQRASDLGVKLPDESLQVRALSVIVKRTSEQNADFKFRLALARTELQIDTRPTQENVLRYLQHLLAELEQLGAVTRKASSATAAASSTTTPGAGAATTTTTGGASLKGLAPVPDAKAKAKSIPTKKVCSWFGTDSGCRNGKACNFQHQWAGLNRGERCLLCGSKQHRAKECPTATSTPTTEKPQSPTRAAKLQSTSSAATPAQSQVADQGEGSAAGASGAASSVASGAHNKIDAAKVTEILSETNKMLKALTTPQQPPREAAPLDPFEMIQKQLDEVRRLRTLVVRAPVEPSPAFSSAVSWYETRLQATAVAPTGSEEEDEALLDSGASHAFRPPVSQEELLESRRVGVSLATGEERRLPQNPGGTLLSEDGRDATILPMGQLVTLLGCRVSWTPSKLTVVHPVHGKLQVRLRGHCPVLPVTQALSLISELEQKRMESFERTVQDLQLQVKALKEKGMQGWSWEQHLRAFAEQGDRTHLAGLLHKNPVFSTVKAEALLGVPEDIPLGNRDGWNLLKGMPWSRAKRKAMHQSDGWVVHLFSGDERAERGKSRLDMKRSFWSDALTGNDVLVEVDVTTSRSLDFLQRDGVFRVLAWGALTGRIKAIVGGPPRQTFPTTADGLVNGAQHQREVQLVVRMMTLYYLAQQGRTLRWHNGGLKSMVKPHVGFLLEHPYTREGGLVSLFQMPLWKMFALDNMMGEVPCVVNERNVVLGGNLNLWHLRDERLGLRESMELGSVWPFELTTQVVGAIRSWVGLRNHESLLASLMRTSWVQDGETANLNKFNAHDWRLHVQRDHLPYRRDCRECIERASGKPHRKVGHPTPCTLSIDTAGPFRTKGAGGYKYLLVGCYRHPILKGTSPEDEEKPLVSAEEVKPPPDDGHDWILEEEEVEPEEAGGGVGEVDPGESAREVEDVPDEEVEALRELAEPVKFVSIYLARPLRTRKKAEALKSIQEMYIQLRSSGFPLNRLHMDRAREFQSGALEHWAAARDIDLSRTQGSDPAQNGTAERAVGYLKMRMRILLAQAKELSGLADEVVKTFWPMAADTAVAQQQSMALGRKFPSAARFGSRVFTKRKGYGTGGSFDLKSKWIGGVYLGPARTVPGGHLVYTDENNLWFTTNIRQFEDRGGFESTASKSEPDLLPARRVKGKTSVVELASGSGLMPGLVPSDGVEPREEEPVAQALAKLTQTEDSESEDDIWSWVSGEPSLYGLELDEPPPDPTTTTGEPAVSVAQQFLDEEKFTMEDCLAVLEAESLQKPRKLRTRAWRENGTPPIHTTFGAYQRGPFVGLTNATNNHEALTRYLVKFMKKHSNEEAKFTSFTVAKDLFTEVHSDRFNMRNSVNYVLTLGDFQGGGVWQQGESDEYPMVSVEAPSGEILSGYVMPVKNRVVQVNPKMMHRTMPWTGGPKWTVIAHTIGAVKKLTEGDLFALENLGFPLGQEHRDATVEAPDRGDEVHGGALWRLQYSQWDVEEEMLSRIWTRRVLDEEEQLAKVVPDSLMSDYCGVVEANGEAAEELYLREGRCLPERFDEEQWLGLCRMTETEEETFGVETMLEELQEPLKVVFTVALEEVKQYAGRWAEAIHKEAKALLDAGALVPLTAEEQADLERSGRLVVLPAKGVFTVKPPELERLVDEDGRPFPKGSPRFVKRKARLVICGNFQGRQAKEDSYAGGCQIDSLRTMLVLAASKGWQVASTDIRNAFILAPIKDDGDDDDDTVYGLFPPRVFQLVCVPCCYQLWRVDRALYGFRRSPRLWSKFRDKRLRAARIPHGDGCIMLRQCKADENVWAIVLVQADGSEAVRGYMNIYVDDVLYVGSAADIRLVQEWLTSEWKASDLTWASETEIIRFLGLEIGLFPGGVRIGQQAYVDELIRHHKLQDARGYMTPCPQEWLLGECEDVQVEYTPEQLRRAQVLTGELLWLSGRSRPDLMHSVATMSCLCIKNPELVERIGQRVLGYLKATAKVCLWYKPDTTTEEVIGYSDASFAPQGSRSVGCSTACFLNCPVSWRCGRQSLVALSVAEAELIEAVNCVQMMLGLACFAEELWPTALNHCLKAQSNLVTWGRKVFIARDWSNSVNYGVFEPKKKVNYVRNPVKLGAYGSFSRSFMKRLTLCAYCYQREVFRTNREVYQKRLTSHVAQDEKRVLMVEQESYKSTILTNQLMSYVTVSLPVLTAVMYSQTFRNTAEIVQDVLRTLQIPVEIADSGGGEGLSVQCLLGYIGLKKTLYGTDVVFAATALCLMAILGWLVDFWSAVVVGFNCFLPRICFCLGRHLVCYRMLPQAQGGEMVCGFEEDAHIPKPMACVMMVVCFLVGAGMWAVLLRYRGDSSSPGVMYLTNAYTTECRMWEITVLLRKMALMAVNAILPVTLHASMQMECISVILLISLVMNHRCAPYVSKAWNNGESVLLVLALATVSLTSCYKANELDWSRSATNQQVMMIIIILMATGPAVILGIQITIALYRELTEVPALGGGDSVQKQHCRVQQ</sequence>
<evidence type="ECO:0000256" key="3">
    <source>
        <dbReference type="SAM" id="MobiDB-lite"/>
    </source>
</evidence>
<feature type="compositionally biased region" description="Low complexity" evidence="3">
    <location>
        <begin position="1335"/>
        <end position="1358"/>
    </location>
</feature>
<keyword evidence="1" id="KW-0863">Zinc-finger</keyword>
<gene>
    <name evidence="8" type="primary">GIP</name>
    <name evidence="8" type="ORF">AK812_SmicGene11576</name>
</gene>
<keyword evidence="2" id="KW-0175">Coiled coil</keyword>
<dbReference type="PROSITE" id="PS50103">
    <property type="entry name" value="ZF_C3H1"/>
    <property type="match status" value="1"/>
</dbReference>
<keyword evidence="9" id="KW-1185">Reference proteome</keyword>
<dbReference type="Gene3D" id="3.30.420.10">
    <property type="entry name" value="Ribonuclease H-like superfamily/Ribonuclease H"/>
    <property type="match status" value="1"/>
</dbReference>
<dbReference type="GO" id="GO:0015074">
    <property type="term" value="P:DNA integration"/>
    <property type="evidence" value="ECO:0007669"/>
    <property type="project" value="InterPro"/>
</dbReference>
<feature type="zinc finger region" description="C3H1-type" evidence="1">
    <location>
        <begin position="1376"/>
        <end position="1404"/>
    </location>
</feature>
<keyword evidence="5" id="KW-0732">Signal</keyword>
<dbReference type="PANTHER" id="PTHR11319:SF35">
    <property type="entry name" value="OUTER MEMBRANE PROTEIN PMPC-RELATED"/>
    <property type="match status" value="1"/>
</dbReference>
<dbReference type="OrthoDB" id="418590at2759"/>
<evidence type="ECO:0000259" key="6">
    <source>
        <dbReference type="PROSITE" id="PS50103"/>
    </source>
</evidence>
<feature type="coiled-coil region" evidence="2">
    <location>
        <begin position="1683"/>
        <end position="1710"/>
    </location>
</feature>
<dbReference type="GO" id="GO:0008270">
    <property type="term" value="F:zinc ion binding"/>
    <property type="evidence" value="ECO:0007669"/>
    <property type="project" value="UniProtKB-KW"/>
</dbReference>
<dbReference type="InterPro" id="IPR036397">
    <property type="entry name" value="RNaseH_sf"/>
</dbReference>
<feature type="chain" id="PRO_5012638550" evidence="5">
    <location>
        <begin position="18"/>
        <end position="3733"/>
    </location>
</feature>
<dbReference type="Pfam" id="PF07727">
    <property type="entry name" value="RVT_2"/>
    <property type="match status" value="1"/>
</dbReference>
<feature type="domain" description="C3H1-type" evidence="6">
    <location>
        <begin position="1376"/>
        <end position="1404"/>
    </location>
</feature>
<evidence type="ECO:0000256" key="5">
    <source>
        <dbReference type="SAM" id="SignalP"/>
    </source>
</evidence>
<feature type="transmembrane region" description="Helical" evidence="4">
    <location>
        <begin position="3498"/>
        <end position="3518"/>
    </location>
</feature>
<keyword evidence="1" id="KW-0479">Metal-binding</keyword>
<keyword evidence="1" id="KW-0862">Zinc</keyword>
<protein>
    <submittedName>
        <fullName evidence="8">Copia protein</fullName>
    </submittedName>
</protein>
<evidence type="ECO:0000256" key="4">
    <source>
        <dbReference type="SAM" id="Phobius"/>
    </source>
</evidence>
<feature type="compositionally biased region" description="Basic and acidic residues" evidence="3">
    <location>
        <begin position="2123"/>
        <end position="2136"/>
    </location>
</feature>
<dbReference type="Proteomes" id="UP000186817">
    <property type="component" value="Unassembled WGS sequence"/>
</dbReference>
<dbReference type="GO" id="GO:0003676">
    <property type="term" value="F:nucleic acid binding"/>
    <property type="evidence" value="ECO:0007669"/>
    <property type="project" value="InterPro"/>
</dbReference>
<feature type="transmembrane region" description="Helical" evidence="4">
    <location>
        <begin position="3684"/>
        <end position="3709"/>
    </location>
</feature>
<evidence type="ECO:0000256" key="2">
    <source>
        <dbReference type="SAM" id="Coils"/>
    </source>
</evidence>
<feature type="compositionally biased region" description="Low complexity" evidence="3">
    <location>
        <begin position="1447"/>
        <end position="1473"/>
    </location>
</feature>
<feature type="region of interest" description="Disordered" evidence="3">
    <location>
        <begin position="1030"/>
        <end position="1067"/>
    </location>
</feature>
<feature type="region of interest" description="Disordered" evidence="3">
    <location>
        <begin position="1423"/>
        <end position="1473"/>
    </location>
</feature>
<proteinExistence type="predicted"/>
<dbReference type="InterPro" id="IPR001584">
    <property type="entry name" value="Integrase_cat-core"/>
</dbReference>